<organism evidence="3 4">
    <name type="scientific">Patulibacter medicamentivorans</name>
    <dbReference type="NCBI Taxonomy" id="1097667"/>
    <lineage>
        <taxon>Bacteria</taxon>
        <taxon>Bacillati</taxon>
        <taxon>Actinomycetota</taxon>
        <taxon>Thermoleophilia</taxon>
        <taxon>Solirubrobacterales</taxon>
        <taxon>Patulibacteraceae</taxon>
        <taxon>Patulibacter</taxon>
    </lineage>
</organism>
<sequence>METLVIDLDGVRDRGALMRAFARDLPAPEYFGANWDALADVLRDLSWRPADGYRIEIRGAGPLTVADPRTWEILREILDEARAFWSAHDVAFDVAIG</sequence>
<name>H0E4L2_9ACTN</name>
<evidence type="ECO:0000256" key="1">
    <source>
        <dbReference type="ARBA" id="ARBA00006845"/>
    </source>
</evidence>
<dbReference type="Proteomes" id="UP000005143">
    <property type="component" value="Unassembled WGS sequence"/>
</dbReference>
<evidence type="ECO:0000313" key="4">
    <source>
        <dbReference type="Proteomes" id="UP000005143"/>
    </source>
</evidence>
<dbReference type="EMBL" id="AGUD01000108">
    <property type="protein sequence ID" value="EHN11383.1"/>
    <property type="molecule type" value="Genomic_DNA"/>
</dbReference>
<gene>
    <name evidence="3" type="ORF">PAI11_17430</name>
</gene>
<dbReference type="PATRIC" id="fig|1097667.3.peg.1726"/>
<protein>
    <recommendedName>
        <fullName evidence="2">Barstar (barnase inhibitor) domain-containing protein</fullName>
    </recommendedName>
</protein>
<dbReference type="InterPro" id="IPR000468">
    <property type="entry name" value="Barstar"/>
</dbReference>
<evidence type="ECO:0000259" key="2">
    <source>
        <dbReference type="Pfam" id="PF01337"/>
    </source>
</evidence>
<dbReference type="OrthoDB" id="5184890at2"/>
<dbReference type="Gene3D" id="3.30.370.10">
    <property type="entry name" value="Barstar-like"/>
    <property type="match status" value="1"/>
</dbReference>
<dbReference type="Pfam" id="PF01337">
    <property type="entry name" value="Barstar"/>
    <property type="match status" value="1"/>
</dbReference>
<evidence type="ECO:0000313" key="3">
    <source>
        <dbReference type="EMBL" id="EHN11383.1"/>
    </source>
</evidence>
<comment type="similarity">
    <text evidence="1">Belongs to the barstar family.</text>
</comment>
<feature type="domain" description="Barstar (barnase inhibitor)" evidence="2">
    <location>
        <begin position="1"/>
        <end position="95"/>
    </location>
</feature>
<reference evidence="3 4" key="1">
    <citation type="journal article" date="2013" name="Biodegradation">
        <title>Quantitative proteomic analysis of ibuprofen-degrading Patulibacter sp. strain I11.</title>
        <authorList>
            <person name="Almeida B."/>
            <person name="Kjeldal H."/>
            <person name="Lolas I."/>
            <person name="Knudsen A.D."/>
            <person name="Carvalho G."/>
            <person name="Nielsen K.L."/>
            <person name="Barreto Crespo M.T."/>
            <person name="Stensballe A."/>
            <person name="Nielsen J.L."/>
        </authorList>
    </citation>
    <scope>NUCLEOTIDE SEQUENCE [LARGE SCALE GENOMIC DNA]</scope>
    <source>
        <strain evidence="3 4">I11</strain>
    </source>
</reference>
<dbReference type="InterPro" id="IPR035905">
    <property type="entry name" value="Barstar-like_sf"/>
</dbReference>
<dbReference type="CDD" id="cd05141">
    <property type="entry name" value="Barstar_evA4336-like"/>
    <property type="match status" value="1"/>
</dbReference>
<dbReference type="SUPFAM" id="SSF52038">
    <property type="entry name" value="Barstar-related"/>
    <property type="match status" value="1"/>
</dbReference>
<keyword evidence="4" id="KW-1185">Reference proteome</keyword>
<dbReference type="RefSeq" id="WP_007573402.1">
    <property type="nucleotide sequence ID" value="NZ_AGUD01000108.1"/>
</dbReference>
<accession>H0E4L2</accession>
<proteinExistence type="inferred from homology"/>
<comment type="caution">
    <text evidence="3">The sequence shown here is derived from an EMBL/GenBank/DDBJ whole genome shotgun (WGS) entry which is preliminary data.</text>
</comment>
<dbReference type="AlphaFoldDB" id="H0E4L2"/>